<feature type="compositionally biased region" description="Gly residues" evidence="1">
    <location>
        <begin position="145"/>
        <end position="160"/>
    </location>
</feature>
<reference evidence="2 3" key="1">
    <citation type="journal article" date="2023" name="IScience">
        <title>Expanded male sex-determining region conserved during the evolution of homothallism in the green alga Volvox.</title>
        <authorList>
            <person name="Yamamoto K."/>
            <person name="Matsuzaki R."/>
            <person name="Mahakham W."/>
            <person name="Heman W."/>
            <person name="Sekimoto H."/>
            <person name="Kawachi M."/>
            <person name="Minakuchi Y."/>
            <person name="Toyoda A."/>
            <person name="Nozaki H."/>
        </authorList>
    </citation>
    <scope>NUCLEOTIDE SEQUENCE [LARGE SCALE GENOMIC DNA]</scope>
    <source>
        <strain evidence="2 3">NIES-4468</strain>
    </source>
</reference>
<keyword evidence="3" id="KW-1185">Reference proteome</keyword>
<dbReference type="EMBL" id="BSDZ01000013">
    <property type="protein sequence ID" value="GLI62417.1"/>
    <property type="molecule type" value="Genomic_DNA"/>
</dbReference>
<evidence type="ECO:0000313" key="2">
    <source>
        <dbReference type="EMBL" id="GLI62417.1"/>
    </source>
</evidence>
<sequence>MLTTTATVKTTVAGGGSKRFQKFIPCAVEAHRRAEDEAGRREPGIRNPGNLELVYFLRAVKQLEENNERGRSGWAIGLHKAAQRIAQHPTRIRNPQQLKAVHGVGDFTSKLVADVLWREYPPAEPDSEEEKLEEELRQATMTAGPAGGGGGGGDGGRGRG</sequence>
<evidence type="ECO:0000256" key="1">
    <source>
        <dbReference type="SAM" id="MobiDB-lite"/>
    </source>
</evidence>
<dbReference type="InterPro" id="IPR027421">
    <property type="entry name" value="DNA_pol_lamdba_lyase_dom_sf"/>
</dbReference>
<organism evidence="2 3">
    <name type="scientific">Volvox africanus</name>
    <dbReference type="NCBI Taxonomy" id="51714"/>
    <lineage>
        <taxon>Eukaryota</taxon>
        <taxon>Viridiplantae</taxon>
        <taxon>Chlorophyta</taxon>
        <taxon>core chlorophytes</taxon>
        <taxon>Chlorophyceae</taxon>
        <taxon>CS clade</taxon>
        <taxon>Chlamydomonadales</taxon>
        <taxon>Volvocaceae</taxon>
        <taxon>Volvox</taxon>
    </lineage>
</organism>
<protein>
    <recommendedName>
        <fullName evidence="4">DNA polymerase beta-like N-terminal domain-containing protein</fullName>
    </recommendedName>
</protein>
<name>A0ABQ5RXR8_9CHLO</name>
<dbReference type="SUPFAM" id="SSF47802">
    <property type="entry name" value="DNA polymerase beta, N-terminal domain-like"/>
    <property type="match status" value="1"/>
</dbReference>
<dbReference type="Gene3D" id="1.10.150.110">
    <property type="entry name" value="DNA polymerase beta, N-terminal domain-like"/>
    <property type="match status" value="1"/>
</dbReference>
<evidence type="ECO:0000313" key="3">
    <source>
        <dbReference type="Proteomes" id="UP001165090"/>
    </source>
</evidence>
<proteinExistence type="predicted"/>
<accession>A0ABQ5RXR8</accession>
<feature type="non-terminal residue" evidence="2">
    <location>
        <position position="160"/>
    </location>
</feature>
<dbReference type="Proteomes" id="UP001165090">
    <property type="component" value="Unassembled WGS sequence"/>
</dbReference>
<feature type="region of interest" description="Disordered" evidence="1">
    <location>
        <begin position="120"/>
        <end position="160"/>
    </location>
</feature>
<comment type="caution">
    <text evidence="2">The sequence shown here is derived from an EMBL/GenBank/DDBJ whole genome shotgun (WGS) entry which is preliminary data.</text>
</comment>
<gene>
    <name evidence="2" type="ORF">VaNZ11_005026</name>
</gene>
<evidence type="ECO:0008006" key="4">
    <source>
        <dbReference type="Google" id="ProtNLM"/>
    </source>
</evidence>